<proteinExistence type="predicted"/>
<dbReference type="InterPro" id="IPR000524">
    <property type="entry name" value="Tscrpt_reg_HTH_GntR"/>
</dbReference>
<evidence type="ECO:0000259" key="4">
    <source>
        <dbReference type="PROSITE" id="PS50949"/>
    </source>
</evidence>
<name>A0A6J4TEH7_9ACTN</name>
<keyword evidence="2" id="KW-0238">DNA-binding</keyword>
<accession>A0A6J4TEH7</accession>
<dbReference type="InterPro" id="IPR036388">
    <property type="entry name" value="WH-like_DNA-bd_sf"/>
</dbReference>
<reference evidence="5" key="1">
    <citation type="submission" date="2020-02" db="EMBL/GenBank/DDBJ databases">
        <authorList>
            <person name="Meier V. D."/>
        </authorList>
    </citation>
    <scope>NUCLEOTIDE SEQUENCE</scope>
    <source>
        <strain evidence="5">AVDCRST_MAG53</strain>
    </source>
</reference>
<dbReference type="InterPro" id="IPR036390">
    <property type="entry name" value="WH_DNA-bd_sf"/>
</dbReference>
<dbReference type="PANTHER" id="PTHR43537:SF5">
    <property type="entry name" value="UXU OPERON TRANSCRIPTIONAL REGULATOR"/>
    <property type="match status" value="1"/>
</dbReference>
<evidence type="ECO:0000256" key="1">
    <source>
        <dbReference type="ARBA" id="ARBA00023015"/>
    </source>
</evidence>
<dbReference type="PANTHER" id="PTHR43537">
    <property type="entry name" value="TRANSCRIPTIONAL REGULATOR, GNTR FAMILY"/>
    <property type="match status" value="1"/>
</dbReference>
<dbReference type="SMART" id="SM00345">
    <property type="entry name" value="HTH_GNTR"/>
    <property type="match status" value="1"/>
</dbReference>
<organism evidence="5">
    <name type="scientific">uncultured Solirubrobacteraceae bacterium</name>
    <dbReference type="NCBI Taxonomy" id="1162706"/>
    <lineage>
        <taxon>Bacteria</taxon>
        <taxon>Bacillati</taxon>
        <taxon>Actinomycetota</taxon>
        <taxon>Thermoleophilia</taxon>
        <taxon>Solirubrobacterales</taxon>
        <taxon>Solirubrobacteraceae</taxon>
        <taxon>environmental samples</taxon>
    </lineage>
</organism>
<protein>
    <recommendedName>
        <fullName evidence="4">HTH gntR-type domain-containing protein</fullName>
    </recommendedName>
</protein>
<dbReference type="SUPFAM" id="SSF48008">
    <property type="entry name" value="GntR ligand-binding domain-like"/>
    <property type="match status" value="1"/>
</dbReference>
<dbReference type="CDD" id="cd07377">
    <property type="entry name" value="WHTH_GntR"/>
    <property type="match status" value="1"/>
</dbReference>
<dbReference type="InterPro" id="IPR011711">
    <property type="entry name" value="GntR_C"/>
</dbReference>
<dbReference type="InterPro" id="IPR008920">
    <property type="entry name" value="TF_FadR/GntR_C"/>
</dbReference>
<evidence type="ECO:0000256" key="2">
    <source>
        <dbReference type="ARBA" id="ARBA00023125"/>
    </source>
</evidence>
<dbReference type="Pfam" id="PF00392">
    <property type="entry name" value="GntR"/>
    <property type="match status" value="1"/>
</dbReference>
<dbReference type="PROSITE" id="PS50949">
    <property type="entry name" value="HTH_GNTR"/>
    <property type="match status" value="1"/>
</dbReference>
<dbReference type="Gene3D" id="1.20.120.530">
    <property type="entry name" value="GntR ligand-binding domain-like"/>
    <property type="match status" value="1"/>
</dbReference>
<evidence type="ECO:0000256" key="3">
    <source>
        <dbReference type="ARBA" id="ARBA00023163"/>
    </source>
</evidence>
<dbReference type="AlphaFoldDB" id="A0A6J4TEH7"/>
<dbReference type="PRINTS" id="PR00035">
    <property type="entry name" value="HTHGNTR"/>
</dbReference>
<keyword evidence="1" id="KW-0805">Transcription regulation</keyword>
<gene>
    <name evidence="5" type="ORF">AVDCRST_MAG53-3521</name>
</gene>
<dbReference type="Pfam" id="PF07729">
    <property type="entry name" value="FCD"/>
    <property type="match status" value="1"/>
</dbReference>
<dbReference type="GO" id="GO:0003677">
    <property type="term" value="F:DNA binding"/>
    <property type="evidence" value="ECO:0007669"/>
    <property type="project" value="UniProtKB-KW"/>
</dbReference>
<keyword evidence="3" id="KW-0804">Transcription</keyword>
<feature type="domain" description="HTH gntR-type" evidence="4">
    <location>
        <begin position="10"/>
        <end position="80"/>
    </location>
</feature>
<evidence type="ECO:0000313" key="5">
    <source>
        <dbReference type="EMBL" id="CAA9520651.1"/>
    </source>
</evidence>
<dbReference type="GO" id="GO:0003700">
    <property type="term" value="F:DNA-binding transcription factor activity"/>
    <property type="evidence" value="ECO:0007669"/>
    <property type="project" value="InterPro"/>
</dbReference>
<dbReference type="SUPFAM" id="SSF46785">
    <property type="entry name" value="Winged helix' DNA-binding domain"/>
    <property type="match status" value="1"/>
</dbReference>
<dbReference type="SMART" id="SM00895">
    <property type="entry name" value="FCD"/>
    <property type="match status" value="1"/>
</dbReference>
<dbReference type="Gene3D" id="1.10.10.10">
    <property type="entry name" value="Winged helix-like DNA-binding domain superfamily/Winged helix DNA-binding domain"/>
    <property type="match status" value="1"/>
</dbReference>
<dbReference type="EMBL" id="CADCVR010000102">
    <property type="protein sequence ID" value="CAA9520651.1"/>
    <property type="molecule type" value="Genomic_DNA"/>
</dbReference>
<sequence length="260" mass="28815">MSAFSPVRTRRTFEEAVEQIAERISLGELAPGDQLPSERTLAQQMEISRPTVREALKVLADSGVIEVRPGSGGGAFVRSEFVPREVLRRAAVRIGEVGGVLEARRLLEPRVAQLAALHGREADFTAMQRTIERQAAIAHAPERFAANEDRFLALDVQFHIGIARATGNATIVGLVRSLLRQLEIARDMALHVPRSVERSLEIHQETLDAIRSGDMRRVDEIMDVHLAQLEGTWEEESGRSLVRAIPDFLKPVAARGANRR</sequence>